<proteinExistence type="predicted"/>
<evidence type="ECO:0000256" key="1">
    <source>
        <dbReference type="SAM" id="MobiDB-lite"/>
    </source>
</evidence>
<evidence type="ECO:0000313" key="3">
    <source>
        <dbReference type="Proteomes" id="UP000245119"/>
    </source>
</evidence>
<reference evidence="2 3" key="1">
    <citation type="submission" date="2018-04" db="EMBL/GenBank/DDBJ databases">
        <title>The genome of golden apple snail Pomacea canaliculata provides insight into stress tolerance and invasive adaptation.</title>
        <authorList>
            <person name="Liu C."/>
            <person name="Liu B."/>
            <person name="Ren Y."/>
            <person name="Zhang Y."/>
            <person name="Wang H."/>
            <person name="Li S."/>
            <person name="Jiang F."/>
            <person name="Yin L."/>
            <person name="Zhang G."/>
            <person name="Qian W."/>
            <person name="Fan W."/>
        </authorList>
    </citation>
    <scope>NUCLEOTIDE SEQUENCE [LARGE SCALE GENOMIC DNA]</scope>
    <source>
        <strain evidence="2">SZHN2017</strain>
        <tissue evidence="2">Muscle</tissue>
    </source>
</reference>
<evidence type="ECO:0000313" key="2">
    <source>
        <dbReference type="EMBL" id="PVD18526.1"/>
    </source>
</evidence>
<comment type="caution">
    <text evidence="2">The sequence shown here is derived from an EMBL/GenBank/DDBJ whole genome shotgun (WGS) entry which is preliminary data.</text>
</comment>
<accession>A0A2T7NBH2</accession>
<dbReference type="AlphaFoldDB" id="A0A2T7NBH2"/>
<feature type="region of interest" description="Disordered" evidence="1">
    <location>
        <begin position="1"/>
        <end position="27"/>
    </location>
</feature>
<dbReference type="Proteomes" id="UP000245119">
    <property type="component" value="Linkage Group LG14"/>
</dbReference>
<name>A0A2T7NBH2_POMCA</name>
<organism evidence="2 3">
    <name type="scientific">Pomacea canaliculata</name>
    <name type="common">Golden apple snail</name>
    <dbReference type="NCBI Taxonomy" id="400727"/>
    <lineage>
        <taxon>Eukaryota</taxon>
        <taxon>Metazoa</taxon>
        <taxon>Spiralia</taxon>
        <taxon>Lophotrochozoa</taxon>
        <taxon>Mollusca</taxon>
        <taxon>Gastropoda</taxon>
        <taxon>Caenogastropoda</taxon>
        <taxon>Architaenioglossa</taxon>
        <taxon>Ampullarioidea</taxon>
        <taxon>Ampullariidae</taxon>
        <taxon>Pomacea</taxon>
    </lineage>
</organism>
<gene>
    <name evidence="2" type="ORF">C0Q70_21075</name>
</gene>
<sequence length="73" mass="8396">MEGFRNEVTDTPTELLRRPSESALPTTGRRDSCLLFMSSLAKQDNTKVHYLERESESVSFRKVRGRLCSKAKF</sequence>
<dbReference type="EMBL" id="PZQS01000014">
    <property type="protein sequence ID" value="PVD18526.1"/>
    <property type="molecule type" value="Genomic_DNA"/>
</dbReference>
<protein>
    <submittedName>
        <fullName evidence="2">Uncharacterized protein</fullName>
    </submittedName>
</protein>
<keyword evidence="3" id="KW-1185">Reference proteome</keyword>